<evidence type="ECO:0000256" key="1">
    <source>
        <dbReference type="SAM" id="SignalP"/>
    </source>
</evidence>
<dbReference type="Proteomes" id="UP000093510">
    <property type="component" value="Unassembled WGS sequence"/>
</dbReference>
<dbReference type="RefSeq" id="WP_066331719.1">
    <property type="nucleotide sequence ID" value="NZ_CP017688.1"/>
</dbReference>
<feature type="signal peptide" evidence="1">
    <location>
        <begin position="1"/>
        <end position="21"/>
    </location>
</feature>
<keyword evidence="1" id="KW-0732">Signal</keyword>
<comment type="caution">
    <text evidence="2">The sequence shown here is derived from an EMBL/GenBank/DDBJ whole genome shotgun (WGS) entry which is preliminary data.</text>
</comment>
<gene>
    <name evidence="2" type="ORF">LPBF_01860</name>
</gene>
<evidence type="ECO:0000313" key="2">
    <source>
        <dbReference type="EMBL" id="OCB78763.1"/>
    </source>
</evidence>
<dbReference type="STRING" id="1763534.GCA_001831475_01587"/>
<dbReference type="OrthoDB" id="9765957at2"/>
<name>A0A1B9E9Z7_9FLAO</name>
<dbReference type="AlphaFoldDB" id="A0A1B9E9Z7"/>
<dbReference type="EMBL" id="LVEP01000002">
    <property type="protein sequence ID" value="OCB78763.1"/>
    <property type="molecule type" value="Genomic_DNA"/>
</dbReference>
<accession>A0A1B9E9Z7</accession>
<proteinExistence type="predicted"/>
<organism evidence="2 3">
    <name type="scientific">Flavobacterium crassostreae</name>
    <dbReference type="NCBI Taxonomy" id="1763534"/>
    <lineage>
        <taxon>Bacteria</taxon>
        <taxon>Pseudomonadati</taxon>
        <taxon>Bacteroidota</taxon>
        <taxon>Flavobacteriia</taxon>
        <taxon>Flavobacteriales</taxon>
        <taxon>Flavobacteriaceae</taxon>
        <taxon>Flavobacterium</taxon>
    </lineage>
</organism>
<evidence type="ECO:0008006" key="4">
    <source>
        <dbReference type="Google" id="ProtNLM"/>
    </source>
</evidence>
<reference evidence="2 3" key="1">
    <citation type="submission" date="2016-03" db="EMBL/GenBank/DDBJ databases">
        <authorList>
            <person name="Ploux O."/>
        </authorList>
    </citation>
    <scope>NUCLEOTIDE SEQUENCE [LARGE SCALE GENOMIC DNA]</scope>
    <source>
        <strain evidence="2 3">LPB0076</strain>
    </source>
</reference>
<evidence type="ECO:0000313" key="3">
    <source>
        <dbReference type="Proteomes" id="UP000093510"/>
    </source>
</evidence>
<protein>
    <recommendedName>
        <fullName evidence="4">DUF1566 domain-containing protein</fullName>
    </recommendedName>
</protein>
<sequence>MKKFYTLLAGILVTASMFAQAPKKMSYQAVLRNSSNELITSTSVGMRISVLQGSATGTAIYTETQTTNTNINGLVSLEIGAGTPVTGTFAGINWAAGPYFIKTETDPVGGTSYNISGTSQLLSVPYALFSANSNVGGFTHYLGEAFNGGIIYDLHRGSDGLEHGLIVSLTESTATWQTIETVTNATRSWDGVYNTNLMTNSPAATYIASLGKGWYLPSIDELGKLYYNRLYVNRALFNGGNTLLSNTAYYWSSTEASDSNAYFFYFNDAHAFKTYKSNTNIVRGIKAF</sequence>
<feature type="chain" id="PRO_5008625475" description="DUF1566 domain-containing protein" evidence="1">
    <location>
        <begin position="22"/>
        <end position="288"/>
    </location>
</feature>
<keyword evidence="3" id="KW-1185">Reference proteome</keyword>